<keyword evidence="6" id="KW-1185">Reference proteome</keyword>
<dbReference type="PANTHER" id="PTHR13620:SF104">
    <property type="entry name" value="EXONUCLEASE 3'-5' DOMAIN-CONTAINING PROTEIN 2"/>
    <property type="match status" value="1"/>
</dbReference>
<dbReference type="Gene3D" id="3.30.420.10">
    <property type="entry name" value="Ribonuclease H-like superfamily/Ribonuclease H"/>
    <property type="match status" value="1"/>
</dbReference>
<dbReference type="SMART" id="SM00474">
    <property type="entry name" value="35EXOc"/>
    <property type="match status" value="1"/>
</dbReference>
<evidence type="ECO:0000256" key="2">
    <source>
        <dbReference type="ARBA" id="ARBA00022801"/>
    </source>
</evidence>
<gene>
    <name evidence="5" type="primary">EXD2</name>
    <name evidence="5" type="ORF">T07_5606</name>
</gene>
<keyword evidence="2" id="KW-0378">Hydrolase</keyword>
<dbReference type="GO" id="GO:0005634">
    <property type="term" value="C:nucleus"/>
    <property type="evidence" value="ECO:0007669"/>
    <property type="project" value="TreeGrafter"/>
</dbReference>
<dbReference type="InterPro" id="IPR051132">
    <property type="entry name" value="3-5_Exonuclease_domain"/>
</dbReference>
<feature type="domain" description="3'-5' exonuclease" evidence="4">
    <location>
        <begin position="29"/>
        <end position="208"/>
    </location>
</feature>
<keyword evidence="3 5" id="KW-0269">Exonuclease</keyword>
<dbReference type="GO" id="GO:0003676">
    <property type="term" value="F:nucleic acid binding"/>
    <property type="evidence" value="ECO:0007669"/>
    <property type="project" value="InterPro"/>
</dbReference>
<sequence>MAEESDNLRDEGCDVYCKWNRNPGNVRNIYIVKSWDEWENVLNDLQLDIDNVPVLGLDCEWSADCSSNATGRNVSLVQFATAFGVCILVRLSQMNTPTSSFVTLLENSKVMKVGLGIEQDVKRLYLDHGIVVRGKFDVRYLLDVDQRNISLQTLVKNCFDHVLVKLTKVACSNWDATELTEAQIQYASSDAQYSLDCFLKSHSNKLLDHSWTMWCSCAQIAAQKALDDYDHRPVRQKNFSKTCSKQLKPKIANTSPSRFALKGPHYQNCILIGPDGDLLSRLPKKKLMWYVKNNLGDVVSQLSDEHWKLFSCAEEDPPFVVQLRFQPKVVASKESYYIKEKENQCVVCGRLDLLMRKRIIPHLYRRLFPEELKSFRSHDILLLCFDCHRKAEYYDTLFQRSLAEQCDAPLRLAEQQEDKFSKDAFKIRGYARTLKFHFDQLPDDRREYLQKQLASFFQQDKFQLDLIEKAIEMEKPNATHRNNIYDTHAECVVNYYANSEIGLSGFEKLWRKRFVDLMKPKFLPSLWSVDASFIY</sequence>
<evidence type="ECO:0000256" key="3">
    <source>
        <dbReference type="ARBA" id="ARBA00022839"/>
    </source>
</evidence>
<dbReference type="AlphaFoldDB" id="A0A0V0SL14"/>
<protein>
    <submittedName>
        <fullName evidence="5">Exonuclease 3'-5' domain-containing protein 2</fullName>
    </submittedName>
</protein>
<evidence type="ECO:0000259" key="4">
    <source>
        <dbReference type="SMART" id="SM00474"/>
    </source>
</evidence>
<dbReference type="EMBL" id="JYDL01000003">
    <property type="protein sequence ID" value="KRX27366.1"/>
    <property type="molecule type" value="Genomic_DNA"/>
</dbReference>
<dbReference type="STRING" id="6336.A0A0V0SL14"/>
<evidence type="ECO:0000256" key="1">
    <source>
        <dbReference type="ARBA" id="ARBA00022722"/>
    </source>
</evidence>
<dbReference type="Pfam" id="PF01612">
    <property type="entry name" value="DNA_pol_A_exo1"/>
    <property type="match status" value="1"/>
</dbReference>
<dbReference type="CDD" id="cd06141">
    <property type="entry name" value="WRN_exo"/>
    <property type="match status" value="1"/>
</dbReference>
<evidence type="ECO:0000313" key="6">
    <source>
        <dbReference type="Proteomes" id="UP000054630"/>
    </source>
</evidence>
<reference evidence="5 6" key="1">
    <citation type="submission" date="2015-01" db="EMBL/GenBank/DDBJ databases">
        <title>Evolution of Trichinella species and genotypes.</title>
        <authorList>
            <person name="Korhonen P.K."/>
            <person name="Edoardo P."/>
            <person name="Giuseppe L.R."/>
            <person name="Gasser R.B."/>
        </authorList>
    </citation>
    <scope>NUCLEOTIDE SEQUENCE [LARGE SCALE GENOMIC DNA]</scope>
    <source>
        <strain evidence="5">ISS37</strain>
    </source>
</reference>
<dbReference type="GO" id="GO:0005737">
    <property type="term" value="C:cytoplasm"/>
    <property type="evidence" value="ECO:0007669"/>
    <property type="project" value="TreeGrafter"/>
</dbReference>
<proteinExistence type="predicted"/>
<dbReference type="GO" id="GO:0008408">
    <property type="term" value="F:3'-5' exonuclease activity"/>
    <property type="evidence" value="ECO:0007669"/>
    <property type="project" value="InterPro"/>
</dbReference>
<keyword evidence="1" id="KW-0540">Nuclease</keyword>
<dbReference type="PANTHER" id="PTHR13620">
    <property type="entry name" value="3-5 EXONUCLEASE"/>
    <property type="match status" value="1"/>
</dbReference>
<organism evidence="5 6">
    <name type="scientific">Trichinella nelsoni</name>
    <dbReference type="NCBI Taxonomy" id="6336"/>
    <lineage>
        <taxon>Eukaryota</taxon>
        <taxon>Metazoa</taxon>
        <taxon>Ecdysozoa</taxon>
        <taxon>Nematoda</taxon>
        <taxon>Enoplea</taxon>
        <taxon>Dorylaimia</taxon>
        <taxon>Trichinellida</taxon>
        <taxon>Trichinellidae</taxon>
        <taxon>Trichinella</taxon>
    </lineage>
</organism>
<dbReference type="OrthoDB" id="1920326at2759"/>
<dbReference type="InterPro" id="IPR002562">
    <property type="entry name" value="3'-5'_exonuclease_dom"/>
</dbReference>
<comment type="caution">
    <text evidence="5">The sequence shown here is derived from an EMBL/GenBank/DDBJ whole genome shotgun (WGS) entry which is preliminary data.</text>
</comment>
<name>A0A0V0SL14_9BILA</name>
<evidence type="ECO:0000313" key="5">
    <source>
        <dbReference type="EMBL" id="KRX27366.1"/>
    </source>
</evidence>
<dbReference type="InterPro" id="IPR012337">
    <property type="entry name" value="RNaseH-like_sf"/>
</dbReference>
<dbReference type="Proteomes" id="UP000054630">
    <property type="component" value="Unassembled WGS sequence"/>
</dbReference>
<accession>A0A0V0SL14</accession>
<dbReference type="InterPro" id="IPR036397">
    <property type="entry name" value="RNaseH_sf"/>
</dbReference>
<dbReference type="GO" id="GO:0006139">
    <property type="term" value="P:nucleobase-containing compound metabolic process"/>
    <property type="evidence" value="ECO:0007669"/>
    <property type="project" value="InterPro"/>
</dbReference>
<dbReference type="SUPFAM" id="SSF53098">
    <property type="entry name" value="Ribonuclease H-like"/>
    <property type="match status" value="1"/>
</dbReference>